<accession>A0ABT4VBL3</accession>
<dbReference type="RefSeq" id="WP_271020366.1">
    <property type="nucleotide sequence ID" value="NZ_JAQHXR010000001.1"/>
</dbReference>
<dbReference type="Proteomes" id="UP001210261">
    <property type="component" value="Unassembled WGS sequence"/>
</dbReference>
<proteinExistence type="predicted"/>
<reference evidence="1 2" key="1">
    <citation type="submission" date="2023-01" db="EMBL/GenBank/DDBJ databases">
        <title>Description of Helicobacter ibis sp. nov. isolated from faecal droppings of black-faced ibis (Theristicus melanopis).</title>
        <authorList>
            <person name="Lopez-Cantillo M."/>
            <person name="Vidal-Veuthey B."/>
            <person name="Mella A."/>
            <person name="De La Haba R."/>
            <person name="Collado L."/>
        </authorList>
    </citation>
    <scope>NUCLEOTIDE SEQUENCE [LARGE SCALE GENOMIC DNA]</scope>
    <source>
        <strain evidence="1 2">A82</strain>
    </source>
</reference>
<dbReference type="EMBL" id="JAQHXR010000001">
    <property type="protein sequence ID" value="MDA3968101.1"/>
    <property type="molecule type" value="Genomic_DNA"/>
</dbReference>
<protein>
    <submittedName>
        <fullName evidence="1">Uncharacterized protein</fullName>
    </submittedName>
</protein>
<comment type="caution">
    <text evidence="1">The sequence shown here is derived from an EMBL/GenBank/DDBJ whole genome shotgun (WGS) entry which is preliminary data.</text>
</comment>
<keyword evidence="2" id="KW-1185">Reference proteome</keyword>
<sequence length="141" mass="16703">MKIALISNSLLLDRSLEIYLKDYITSYKQCDFVVSTEKIEQSDKPVFLIGDYENSNLKKPFTKEILLEKLESFFLKLQKQGPNTQNIEPINNQKWQEIVQHSTKIENNNTNLTLQDKLEEILRRYAKEIEETIKEHIKNEK</sequence>
<name>A0ABT4VBL3_9HELI</name>
<gene>
    <name evidence="1" type="ORF">PF021_00225</name>
</gene>
<evidence type="ECO:0000313" key="1">
    <source>
        <dbReference type="EMBL" id="MDA3968101.1"/>
    </source>
</evidence>
<evidence type="ECO:0000313" key="2">
    <source>
        <dbReference type="Proteomes" id="UP001210261"/>
    </source>
</evidence>
<organism evidence="1 2">
    <name type="scientific">Helicobacter ibis</name>
    <dbReference type="NCBI Taxonomy" id="2962633"/>
    <lineage>
        <taxon>Bacteria</taxon>
        <taxon>Pseudomonadati</taxon>
        <taxon>Campylobacterota</taxon>
        <taxon>Epsilonproteobacteria</taxon>
        <taxon>Campylobacterales</taxon>
        <taxon>Helicobacteraceae</taxon>
        <taxon>Helicobacter</taxon>
    </lineage>
</organism>